<reference evidence="1 2" key="1">
    <citation type="submission" date="2017-07" db="EMBL/GenBank/DDBJ databases">
        <title>Genome sequence of the Sordaria macrospora wild type strain R19027.</title>
        <authorList>
            <person name="Nowrousian M."/>
            <person name="Teichert I."/>
            <person name="Kueck U."/>
        </authorList>
    </citation>
    <scope>NUCLEOTIDE SEQUENCE [LARGE SCALE GENOMIC DNA]</scope>
    <source>
        <strain evidence="1 2">R19027</strain>
        <tissue evidence="1">Mycelium</tissue>
    </source>
</reference>
<name>A0A8S8ZGA2_SORMA</name>
<proteinExistence type="predicted"/>
<accession>A0A8S8ZGA2</accession>
<organism evidence="1 2">
    <name type="scientific">Sordaria macrospora</name>
    <dbReference type="NCBI Taxonomy" id="5147"/>
    <lineage>
        <taxon>Eukaryota</taxon>
        <taxon>Fungi</taxon>
        <taxon>Dikarya</taxon>
        <taxon>Ascomycota</taxon>
        <taxon>Pezizomycotina</taxon>
        <taxon>Sordariomycetes</taxon>
        <taxon>Sordariomycetidae</taxon>
        <taxon>Sordariales</taxon>
        <taxon>Sordariaceae</taxon>
        <taxon>Sordaria</taxon>
    </lineage>
</organism>
<evidence type="ECO:0000313" key="1">
    <source>
        <dbReference type="EMBL" id="KAA8624288.1"/>
    </source>
</evidence>
<gene>
    <name evidence="1" type="ORF">SMACR_09354</name>
</gene>
<dbReference type="Proteomes" id="UP000433876">
    <property type="component" value="Unassembled WGS sequence"/>
</dbReference>
<evidence type="ECO:0000313" key="2">
    <source>
        <dbReference type="Proteomes" id="UP000433876"/>
    </source>
</evidence>
<dbReference type="VEuPathDB" id="FungiDB:SMAC_09354"/>
<dbReference type="AlphaFoldDB" id="A0A8S8ZGA2"/>
<protein>
    <submittedName>
        <fullName evidence="1">Uncharacterized protein</fullName>
    </submittedName>
</protein>
<comment type="caution">
    <text evidence="1">The sequence shown here is derived from an EMBL/GenBank/DDBJ whole genome shotgun (WGS) entry which is preliminary data.</text>
</comment>
<dbReference type="EMBL" id="NMPR01000239">
    <property type="protein sequence ID" value="KAA8624288.1"/>
    <property type="molecule type" value="Genomic_DNA"/>
</dbReference>
<sequence length="75" mass="8411">MAPLSPTQPDKLLHITALTLSRSGSRPSKILSLVDAQQGYRNFSTNKRAHEDDEKPMMRSSDSFKDFKMALSCLI</sequence>